<dbReference type="Ensembl" id="ENSGEVT00005014576.1">
    <property type="protein sequence ID" value="ENSGEVP00005013911.1"/>
    <property type="gene ID" value="ENSGEVG00005009899.1"/>
</dbReference>
<dbReference type="Gene3D" id="3.40.630.30">
    <property type="match status" value="1"/>
</dbReference>
<dbReference type="InterPro" id="IPR050769">
    <property type="entry name" value="NAT_camello-type"/>
</dbReference>
<accession>A0A8C4W8V0</accession>
<reference evidence="4" key="3">
    <citation type="submission" date="2025-09" db="UniProtKB">
        <authorList>
            <consortium name="Ensembl"/>
        </authorList>
    </citation>
    <scope>IDENTIFICATION</scope>
</reference>
<evidence type="ECO:0000256" key="1">
    <source>
        <dbReference type="ARBA" id="ARBA00022679"/>
    </source>
</evidence>
<evidence type="ECO:0000259" key="3">
    <source>
        <dbReference type="PROSITE" id="PS51186"/>
    </source>
</evidence>
<name>A0A8C4W8V0_9SAUR</name>
<keyword evidence="2" id="KW-0812">Transmembrane</keyword>
<organism evidence="4 5">
    <name type="scientific">Gopherus evgoodei</name>
    <name type="common">Goodes thornscrub tortoise</name>
    <dbReference type="NCBI Taxonomy" id="1825980"/>
    <lineage>
        <taxon>Eukaryota</taxon>
        <taxon>Metazoa</taxon>
        <taxon>Chordata</taxon>
        <taxon>Craniata</taxon>
        <taxon>Vertebrata</taxon>
        <taxon>Euteleostomi</taxon>
        <taxon>Archelosauria</taxon>
        <taxon>Testudinata</taxon>
        <taxon>Testudines</taxon>
        <taxon>Cryptodira</taxon>
        <taxon>Durocryptodira</taxon>
        <taxon>Testudinoidea</taxon>
        <taxon>Testudinidae</taxon>
        <taxon>Gopherus</taxon>
    </lineage>
</organism>
<dbReference type="PROSITE" id="PS51186">
    <property type="entry name" value="GNAT"/>
    <property type="match status" value="1"/>
</dbReference>
<dbReference type="OrthoDB" id="41532at2759"/>
<dbReference type="RefSeq" id="XP_030419152.1">
    <property type="nucleotide sequence ID" value="XM_030563292.1"/>
</dbReference>
<sequence>MSQSCNGQSLRLALTLRNEQLLFSVTSVTLPFPLLIGLFPRAHCPPLSSVFVGTVRISVSCHLQGVSVCHGHTLSVFPPAPCERRGTEAPVHCLSQLRYKSGTEQGTMADYRIRKYRDEDYEVVRELFATGMSEYVPALCVHVLKQPWVILVLACTFCILLTSSKSLLLPILAITLLLATGRQLLGYFWTMYIEHCLKEDLLDIKTTYMGSKDSCFWVAEADECVVGTVAARPSDDQEGELMLKRMSVRKDYRGLGVAKALCQAVICFAQQQGCHAVVLNTLMVQDEARLMYEHVGFAKYHDDVLPTVYGRLANVTISKYRYSVPRRS</sequence>
<reference evidence="4" key="2">
    <citation type="submission" date="2025-08" db="UniProtKB">
        <authorList>
            <consortium name="Ensembl"/>
        </authorList>
    </citation>
    <scope>IDENTIFICATION</scope>
</reference>
<evidence type="ECO:0000313" key="4">
    <source>
        <dbReference type="Ensembl" id="ENSGEVP00005013911.1"/>
    </source>
</evidence>
<proteinExistence type="predicted"/>
<dbReference type="GeneTree" id="ENSGT00950000182932"/>
<feature type="domain" description="N-acetyltransferase" evidence="3">
    <location>
        <begin position="169"/>
        <end position="327"/>
    </location>
</feature>
<dbReference type="GO" id="GO:0008080">
    <property type="term" value="F:N-acetyltransferase activity"/>
    <property type="evidence" value="ECO:0007669"/>
    <property type="project" value="InterPro"/>
</dbReference>
<dbReference type="PANTHER" id="PTHR13947:SF60">
    <property type="entry name" value="N-ACETYLTRANSFERASE DOMAIN-CONTAINING PROTEIN"/>
    <property type="match status" value="1"/>
</dbReference>
<gene>
    <name evidence="4" type="primary">LOC115651944</name>
</gene>
<dbReference type="InterPro" id="IPR016181">
    <property type="entry name" value="Acyl_CoA_acyltransferase"/>
</dbReference>
<dbReference type="Proteomes" id="UP000694390">
    <property type="component" value="Chromosome 5"/>
</dbReference>
<dbReference type="CDD" id="cd04301">
    <property type="entry name" value="NAT_SF"/>
    <property type="match status" value="1"/>
</dbReference>
<keyword evidence="1" id="KW-0808">Transferase</keyword>
<keyword evidence="2" id="KW-1133">Transmembrane helix</keyword>
<feature type="transmembrane region" description="Helical" evidence="2">
    <location>
        <begin position="21"/>
        <end position="39"/>
    </location>
</feature>
<keyword evidence="5" id="KW-1185">Reference proteome</keyword>
<dbReference type="GeneID" id="115651944"/>
<dbReference type="InterPro" id="IPR000182">
    <property type="entry name" value="GNAT_dom"/>
</dbReference>
<dbReference type="AlphaFoldDB" id="A0A8C4W8V0"/>
<dbReference type="SUPFAM" id="SSF55729">
    <property type="entry name" value="Acyl-CoA N-acyltransferases (Nat)"/>
    <property type="match status" value="1"/>
</dbReference>
<evidence type="ECO:0000256" key="2">
    <source>
        <dbReference type="SAM" id="Phobius"/>
    </source>
</evidence>
<dbReference type="Pfam" id="PF00583">
    <property type="entry name" value="Acetyltransf_1"/>
    <property type="match status" value="1"/>
</dbReference>
<dbReference type="PANTHER" id="PTHR13947">
    <property type="entry name" value="GNAT FAMILY N-ACETYLTRANSFERASE"/>
    <property type="match status" value="1"/>
</dbReference>
<protein>
    <submittedName>
        <fullName evidence="4">Probable N-acetyltransferase camello</fullName>
    </submittedName>
</protein>
<keyword evidence="2" id="KW-0472">Membrane</keyword>
<evidence type="ECO:0000313" key="5">
    <source>
        <dbReference type="Proteomes" id="UP000694390"/>
    </source>
</evidence>
<reference evidence="4" key="1">
    <citation type="submission" date="2019-06" db="EMBL/GenBank/DDBJ databases">
        <title>G10K-VGP Goodes thornscrub tortoise genome, primary haplotype.</title>
        <authorList>
            <person name="Murphy B."/>
            <person name="Edwards T."/>
            <person name="Rhie A."/>
            <person name="Koren S."/>
            <person name="Phillippy A."/>
            <person name="Fedrigo O."/>
            <person name="Haase B."/>
            <person name="Mountcastle J."/>
            <person name="Lewin H."/>
            <person name="Damas J."/>
            <person name="Howe K."/>
            <person name="Formenti G."/>
            <person name="Myers G."/>
            <person name="Durbin R."/>
            <person name="Jarvis E.D."/>
        </authorList>
    </citation>
    <scope>NUCLEOTIDE SEQUENCE [LARGE SCALE GENOMIC DNA]</scope>
</reference>